<keyword evidence="6" id="KW-1185">Reference proteome</keyword>
<dbReference type="OrthoDB" id="71307at2759"/>
<reference evidence="5 6" key="1">
    <citation type="submission" date="2019-06" db="EMBL/GenBank/DDBJ databases">
        <title>A chromosomal-level reference genome of Carpinus fangiana (Coryloideae, Betulaceae).</title>
        <authorList>
            <person name="Yang X."/>
            <person name="Wang Z."/>
            <person name="Zhang L."/>
            <person name="Hao G."/>
            <person name="Liu J."/>
            <person name="Yang Y."/>
        </authorList>
    </citation>
    <scope>NUCLEOTIDE SEQUENCE [LARGE SCALE GENOMIC DNA]</scope>
    <source>
        <strain evidence="5">Cfa_2016G</strain>
        <tissue evidence="5">Leaf</tissue>
    </source>
</reference>
<protein>
    <recommendedName>
        <fullName evidence="4">ACB domain-containing protein</fullName>
    </recommendedName>
</protein>
<keyword evidence="3" id="KW-1133">Transmembrane helix</keyword>
<dbReference type="EMBL" id="CM017321">
    <property type="protein sequence ID" value="KAE7999694.1"/>
    <property type="molecule type" value="Genomic_DNA"/>
</dbReference>
<evidence type="ECO:0000256" key="3">
    <source>
        <dbReference type="SAM" id="Phobius"/>
    </source>
</evidence>
<dbReference type="GO" id="GO:0000062">
    <property type="term" value="F:fatty-acyl-CoA binding"/>
    <property type="evidence" value="ECO:0007669"/>
    <property type="project" value="InterPro"/>
</dbReference>
<feature type="domain" description="ACB" evidence="4">
    <location>
        <begin position="205"/>
        <end position="295"/>
    </location>
</feature>
<gene>
    <name evidence="5" type="ORF">FH972_004099</name>
</gene>
<evidence type="ECO:0000313" key="5">
    <source>
        <dbReference type="EMBL" id="KAE7999694.1"/>
    </source>
</evidence>
<dbReference type="GO" id="GO:0006631">
    <property type="term" value="P:fatty acid metabolic process"/>
    <property type="evidence" value="ECO:0007669"/>
    <property type="project" value="TreeGrafter"/>
</dbReference>
<comment type="similarity">
    <text evidence="1">Belongs to the ACBP family.</text>
</comment>
<keyword evidence="3" id="KW-0472">Membrane</keyword>
<dbReference type="SUPFAM" id="SSF47027">
    <property type="entry name" value="Acyl-CoA binding protein"/>
    <property type="match status" value="1"/>
</dbReference>
<dbReference type="PROSITE" id="PS51228">
    <property type="entry name" value="ACB_2"/>
    <property type="match status" value="1"/>
</dbReference>
<proteinExistence type="inferred from homology"/>
<feature type="transmembrane region" description="Helical" evidence="3">
    <location>
        <begin position="49"/>
        <end position="72"/>
    </location>
</feature>
<organism evidence="5 6">
    <name type="scientific">Carpinus fangiana</name>
    <dbReference type="NCBI Taxonomy" id="176857"/>
    <lineage>
        <taxon>Eukaryota</taxon>
        <taxon>Viridiplantae</taxon>
        <taxon>Streptophyta</taxon>
        <taxon>Embryophyta</taxon>
        <taxon>Tracheophyta</taxon>
        <taxon>Spermatophyta</taxon>
        <taxon>Magnoliopsida</taxon>
        <taxon>eudicotyledons</taxon>
        <taxon>Gunneridae</taxon>
        <taxon>Pentapetalae</taxon>
        <taxon>rosids</taxon>
        <taxon>fabids</taxon>
        <taxon>Fagales</taxon>
        <taxon>Betulaceae</taxon>
        <taxon>Carpinus</taxon>
    </lineage>
</organism>
<dbReference type="InterPro" id="IPR035984">
    <property type="entry name" value="Acyl-CoA-binding_sf"/>
</dbReference>
<dbReference type="InterPro" id="IPR014352">
    <property type="entry name" value="FERM/acyl-CoA-bd_prot_sf"/>
</dbReference>
<accession>A0A5N6QMT7</accession>
<evidence type="ECO:0000256" key="2">
    <source>
        <dbReference type="ARBA" id="ARBA00023121"/>
    </source>
</evidence>
<dbReference type="PANTHER" id="PTHR23310:SF105">
    <property type="entry name" value="ACYL-COA-BINDING DOMAIN-CONTAINING PROTEIN 5"/>
    <property type="match status" value="1"/>
</dbReference>
<keyword evidence="3" id="KW-0812">Transmembrane</keyword>
<dbReference type="Proteomes" id="UP000327013">
    <property type="component" value="Chromosome 1"/>
</dbReference>
<evidence type="ECO:0000259" key="4">
    <source>
        <dbReference type="PROSITE" id="PS51228"/>
    </source>
</evidence>
<dbReference type="Gene3D" id="1.20.80.10">
    <property type="match status" value="1"/>
</dbReference>
<evidence type="ECO:0000256" key="1">
    <source>
        <dbReference type="ARBA" id="ARBA00005567"/>
    </source>
</evidence>
<dbReference type="PANTHER" id="PTHR23310">
    <property type="entry name" value="ACYL-COA-BINDING PROTEIN, ACBP"/>
    <property type="match status" value="1"/>
</dbReference>
<dbReference type="Pfam" id="PF00887">
    <property type="entry name" value="ACBP"/>
    <property type="match status" value="1"/>
</dbReference>
<sequence>MQSTAEYTLLCSAKSSLFYSSTPKSSLIVTYLSLSLTHSKLAMELFLELLLTIALSLSLSLVLGLLLSLVSAGKIKRASTVRSRRDSTKKWVTPQPKLEVEPKSRGCETERIIGFVEKADEYKTEPVRGFVSEGCESPTKDVGEVKVVELGEKPIGEISVENLVDGNRKREKLCEIEFDKDGDVGVGDRLFDLEDDWEGIERTELEKVFGAAVAFVGSSYNDGLVSSIGSDAKMRLYGLHKIATQGPCHEAQPMAFKLSSRAKWNAWQRLGNMTPEVAMEQYITLLSRSIPGWMQDDIVGDNKQVSEEIEVFRKLASNLKASPLNQPGAVDKREMETTKRLDVTGFQVQTP</sequence>
<evidence type="ECO:0000313" key="6">
    <source>
        <dbReference type="Proteomes" id="UP000327013"/>
    </source>
</evidence>
<dbReference type="AlphaFoldDB" id="A0A5N6QMT7"/>
<name>A0A5N6QMT7_9ROSI</name>
<dbReference type="InterPro" id="IPR000582">
    <property type="entry name" value="Acyl-CoA-binding_protein"/>
</dbReference>
<keyword evidence="2" id="KW-0446">Lipid-binding</keyword>